<organism evidence="2 3">
    <name type="scientific">Hyaloscypha variabilis (strain UAMH 11265 / GT02V1 / F)</name>
    <name type="common">Meliniomyces variabilis</name>
    <dbReference type="NCBI Taxonomy" id="1149755"/>
    <lineage>
        <taxon>Eukaryota</taxon>
        <taxon>Fungi</taxon>
        <taxon>Dikarya</taxon>
        <taxon>Ascomycota</taxon>
        <taxon>Pezizomycotina</taxon>
        <taxon>Leotiomycetes</taxon>
        <taxon>Helotiales</taxon>
        <taxon>Hyaloscyphaceae</taxon>
        <taxon>Hyaloscypha</taxon>
        <taxon>Hyaloscypha variabilis</taxon>
    </lineage>
</organism>
<dbReference type="STRING" id="1149755.A0A2J6RX00"/>
<dbReference type="OrthoDB" id="3564260at2759"/>
<dbReference type="AlphaFoldDB" id="A0A2J6RX00"/>
<dbReference type="InterPro" id="IPR024983">
    <property type="entry name" value="CHAT_dom"/>
</dbReference>
<feature type="domain" description="CHAT" evidence="1">
    <location>
        <begin position="1"/>
        <end position="186"/>
    </location>
</feature>
<evidence type="ECO:0000313" key="3">
    <source>
        <dbReference type="Proteomes" id="UP000235786"/>
    </source>
</evidence>
<name>A0A2J6RX00_HYAVF</name>
<dbReference type="EMBL" id="KZ613942">
    <property type="protein sequence ID" value="PMD43036.1"/>
    <property type="molecule type" value="Genomic_DNA"/>
</dbReference>
<dbReference type="Pfam" id="PF12770">
    <property type="entry name" value="CHAT"/>
    <property type="match status" value="1"/>
</dbReference>
<sequence>LSTHGNVNPRSPLMSSISLAEKFRVIDLSLIRARTVDLAIFSACLTGQGQATPSSDILGFSHAMLASGATVYIGALWTANDVVTMLHMYLFHLCLLTDIENSVAENWANATRQLYHMSHEDAANLLKMFVDVWDELERDGREPGRFVPGGRKLLETVVRRLSTRRGKRELNFKHPYFWAPFSVVGNGGLRIAPVE</sequence>
<reference evidence="2 3" key="1">
    <citation type="submission" date="2016-04" db="EMBL/GenBank/DDBJ databases">
        <title>A degradative enzymes factory behind the ericoid mycorrhizal symbiosis.</title>
        <authorList>
            <consortium name="DOE Joint Genome Institute"/>
            <person name="Martino E."/>
            <person name="Morin E."/>
            <person name="Grelet G."/>
            <person name="Kuo A."/>
            <person name="Kohler A."/>
            <person name="Daghino S."/>
            <person name="Barry K."/>
            <person name="Choi C."/>
            <person name="Cichocki N."/>
            <person name="Clum A."/>
            <person name="Copeland A."/>
            <person name="Hainaut M."/>
            <person name="Haridas S."/>
            <person name="Labutti K."/>
            <person name="Lindquist E."/>
            <person name="Lipzen A."/>
            <person name="Khouja H.-R."/>
            <person name="Murat C."/>
            <person name="Ohm R."/>
            <person name="Olson A."/>
            <person name="Spatafora J."/>
            <person name="Veneault-Fourrey C."/>
            <person name="Henrissat B."/>
            <person name="Grigoriev I."/>
            <person name="Martin F."/>
            <person name="Perotto S."/>
        </authorList>
    </citation>
    <scope>NUCLEOTIDE SEQUENCE [LARGE SCALE GENOMIC DNA]</scope>
    <source>
        <strain evidence="2 3">F</strain>
    </source>
</reference>
<dbReference type="Proteomes" id="UP000235786">
    <property type="component" value="Unassembled WGS sequence"/>
</dbReference>
<protein>
    <recommendedName>
        <fullName evidence="1">CHAT domain-containing protein</fullName>
    </recommendedName>
</protein>
<gene>
    <name evidence="2" type="ORF">L207DRAFT_422942</name>
</gene>
<proteinExistence type="predicted"/>
<evidence type="ECO:0000259" key="1">
    <source>
        <dbReference type="Pfam" id="PF12770"/>
    </source>
</evidence>
<accession>A0A2J6RX00</accession>
<keyword evidence="3" id="KW-1185">Reference proteome</keyword>
<feature type="non-terminal residue" evidence="2">
    <location>
        <position position="1"/>
    </location>
</feature>
<evidence type="ECO:0000313" key="2">
    <source>
        <dbReference type="EMBL" id="PMD43036.1"/>
    </source>
</evidence>